<evidence type="ECO:0000256" key="3">
    <source>
        <dbReference type="SAM" id="Phobius"/>
    </source>
</evidence>
<evidence type="ECO:0000259" key="4">
    <source>
        <dbReference type="SMART" id="SM00331"/>
    </source>
</evidence>
<dbReference type="Gene3D" id="3.60.40.10">
    <property type="entry name" value="PPM-type phosphatase domain"/>
    <property type="match status" value="1"/>
</dbReference>
<name>A0A640TLE0_STRNI</name>
<keyword evidence="1" id="KW-0378">Hydrolase</keyword>
<dbReference type="Proteomes" id="UP000429552">
    <property type="component" value="Unassembled WGS sequence"/>
</dbReference>
<sequence length="389" mass="40787">MLRGEAPPEGEGEGEGDGERGARGEGRSRMSWSGRLLVRRLPAILIVGGVVFDMGTPASYTAAPFFSAAPLVAAPLLSLRGTALTALAALLGEIWVVTYRSAGQNYSESVTEIVTVLVVALLALGINRVVRTADARLASVRDVSEAAQRAVLPMPPERLAGLALAARYVGARADARIGGDLYAVQDTPHGVRLIVGDVRGKGLEAVETAVIVIGAFREAAEQESTLGAVAGRLERALQREGGRRNGVERTEGFTTAVLAEIPADGQSVLRVLNRGHPSPLLLTPDGGLRELAPAAPALPLGLGEMASRPDRPDETFFPAGALLLFFTDGVTEARDLLGRFYNPSSKLRGCRFPGPDVLLDTVVEDVARHTGGAPADDMALLAVQRPMGA</sequence>
<keyword evidence="3" id="KW-0812">Transmembrane</keyword>
<evidence type="ECO:0000256" key="1">
    <source>
        <dbReference type="ARBA" id="ARBA00022801"/>
    </source>
</evidence>
<reference evidence="5 6" key="1">
    <citation type="submission" date="2019-12" db="EMBL/GenBank/DDBJ databases">
        <title>Whole genome shotgun sequence of Streptomyces libani subsp. libani NBRC 13452.</title>
        <authorList>
            <person name="Ichikawa N."/>
            <person name="Kimura A."/>
            <person name="Kitahashi Y."/>
            <person name="Komaki H."/>
            <person name="Tamura T."/>
        </authorList>
    </citation>
    <scope>NUCLEOTIDE SEQUENCE [LARGE SCALE GENOMIC DNA]</scope>
    <source>
        <strain evidence="5 6">NBRC 13452</strain>
    </source>
</reference>
<organism evidence="5 6">
    <name type="scientific">Streptomyces nigrescens</name>
    <dbReference type="NCBI Taxonomy" id="1920"/>
    <lineage>
        <taxon>Bacteria</taxon>
        <taxon>Bacillati</taxon>
        <taxon>Actinomycetota</taxon>
        <taxon>Actinomycetes</taxon>
        <taxon>Kitasatosporales</taxon>
        <taxon>Streptomycetaceae</taxon>
        <taxon>Streptomyces</taxon>
    </lineage>
</organism>
<protein>
    <submittedName>
        <fullName evidence="5">Membrane protein</fullName>
    </submittedName>
</protein>
<dbReference type="PANTHER" id="PTHR43156">
    <property type="entry name" value="STAGE II SPORULATION PROTEIN E-RELATED"/>
    <property type="match status" value="1"/>
</dbReference>
<dbReference type="GO" id="GO:0016791">
    <property type="term" value="F:phosphatase activity"/>
    <property type="evidence" value="ECO:0007669"/>
    <property type="project" value="TreeGrafter"/>
</dbReference>
<feature type="compositionally biased region" description="Basic and acidic residues" evidence="2">
    <location>
        <begin position="17"/>
        <end position="27"/>
    </location>
</feature>
<dbReference type="FunFam" id="3.60.40.10:FF:000058">
    <property type="entry name" value="Stage II sporulation protein E"/>
    <property type="match status" value="1"/>
</dbReference>
<feature type="region of interest" description="Disordered" evidence="2">
    <location>
        <begin position="1"/>
        <end position="27"/>
    </location>
</feature>
<keyword evidence="3" id="KW-1133">Transmembrane helix</keyword>
<dbReference type="PANTHER" id="PTHR43156:SF2">
    <property type="entry name" value="STAGE II SPORULATION PROTEIN E"/>
    <property type="match status" value="1"/>
</dbReference>
<evidence type="ECO:0000313" key="5">
    <source>
        <dbReference type="EMBL" id="GFE23752.1"/>
    </source>
</evidence>
<keyword evidence="3" id="KW-0472">Membrane</keyword>
<proteinExistence type="predicted"/>
<feature type="transmembrane region" description="Helical" evidence="3">
    <location>
        <begin position="110"/>
        <end position="130"/>
    </location>
</feature>
<dbReference type="InterPro" id="IPR052016">
    <property type="entry name" value="Bact_Sigma-Reg"/>
</dbReference>
<dbReference type="Pfam" id="PF07228">
    <property type="entry name" value="SpoIIE"/>
    <property type="match status" value="1"/>
</dbReference>
<accession>A0A640TLE0</accession>
<feature type="transmembrane region" description="Helical" evidence="3">
    <location>
        <begin position="76"/>
        <end position="98"/>
    </location>
</feature>
<feature type="domain" description="PPM-type phosphatase" evidence="4">
    <location>
        <begin position="159"/>
        <end position="385"/>
    </location>
</feature>
<dbReference type="InterPro" id="IPR001932">
    <property type="entry name" value="PPM-type_phosphatase-like_dom"/>
</dbReference>
<gene>
    <name evidence="5" type="ORF">Sliba_42050</name>
</gene>
<evidence type="ECO:0000313" key="6">
    <source>
        <dbReference type="Proteomes" id="UP000429552"/>
    </source>
</evidence>
<evidence type="ECO:0000256" key="2">
    <source>
        <dbReference type="SAM" id="MobiDB-lite"/>
    </source>
</evidence>
<dbReference type="EMBL" id="BLIP01000001">
    <property type="protein sequence ID" value="GFE23752.1"/>
    <property type="molecule type" value="Genomic_DNA"/>
</dbReference>
<dbReference type="RefSeq" id="WP_371874861.1">
    <property type="nucleotide sequence ID" value="NZ_BLIP01000001.1"/>
</dbReference>
<dbReference type="InterPro" id="IPR036457">
    <property type="entry name" value="PPM-type-like_dom_sf"/>
</dbReference>
<dbReference type="AlphaFoldDB" id="A0A640TLE0"/>
<comment type="caution">
    <text evidence="5">The sequence shown here is derived from an EMBL/GenBank/DDBJ whole genome shotgun (WGS) entry which is preliminary data.</text>
</comment>
<feature type="transmembrane region" description="Helical" evidence="3">
    <location>
        <begin position="37"/>
        <end position="56"/>
    </location>
</feature>
<dbReference type="SMART" id="SM00331">
    <property type="entry name" value="PP2C_SIG"/>
    <property type="match status" value="1"/>
</dbReference>